<dbReference type="Proteomes" id="UP000699462">
    <property type="component" value="Unassembled WGS sequence"/>
</dbReference>
<feature type="compositionally biased region" description="Polar residues" evidence="2">
    <location>
        <begin position="150"/>
        <end position="170"/>
    </location>
</feature>
<evidence type="ECO:0000313" key="3">
    <source>
        <dbReference type="EMBL" id="KAF8565993.1"/>
    </source>
</evidence>
<dbReference type="EMBL" id="JTDF01005765">
    <property type="protein sequence ID" value="KAF8565993.1"/>
    <property type="molecule type" value="Genomic_DNA"/>
</dbReference>
<sequence>MKAFSPLPPLAPDLSLMPLSHSHIGFSPLQLDNERRAMKLSKAFNFHGDGQEPLISTLERRITTLQRRLDQKTALVDGLRERALKANLLRRQMQTELWSQMDTNARLSEQIARYQQQKVVSETSSNLDQTKQTKQGNASASAQSAADRATPSTSLAGELAQTTYDENTNPCGEHAQSLSKEAEEPKATQTKQIAVDLNQLEMNSGQTSETELPPNCKTS</sequence>
<protein>
    <submittedName>
        <fullName evidence="3">Uncharacterized protein</fullName>
    </submittedName>
</protein>
<comment type="caution">
    <text evidence="3">The sequence shown here is derived from an EMBL/GenBank/DDBJ whole genome shotgun (WGS) entry which is preliminary data.</text>
</comment>
<feature type="region of interest" description="Disordered" evidence="2">
    <location>
        <begin position="120"/>
        <end position="189"/>
    </location>
</feature>
<keyword evidence="4" id="KW-1185">Reference proteome</keyword>
<evidence type="ECO:0000256" key="1">
    <source>
        <dbReference type="SAM" id="Coils"/>
    </source>
</evidence>
<dbReference type="AlphaFoldDB" id="A0A8T0DDU6"/>
<reference evidence="3 4" key="1">
    <citation type="submission" date="2019-07" db="EMBL/GenBank/DDBJ databases">
        <title>Annotation for the trematode Paragonimus westermani.</title>
        <authorList>
            <person name="Choi Y.-J."/>
        </authorList>
    </citation>
    <scope>NUCLEOTIDE SEQUENCE [LARGE SCALE GENOMIC DNA]</scope>
    <source>
        <strain evidence="3">180907_Pwestermani</strain>
    </source>
</reference>
<accession>A0A8T0DDU6</accession>
<proteinExistence type="predicted"/>
<evidence type="ECO:0000256" key="2">
    <source>
        <dbReference type="SAM" id="MobiDB-lite"/>
    </source>
</evidence>
<keyword evidence="1" id="KW-0175">Coiled coil</keyword>
<evidence type="ECO:0000313" key="4">
    <source>
        <dbReference type="Proteomes" id="UP000699462"/>
    </source>
</evidence>
<gene>
    <name evidence="3" type="ORF">P879_06468</name>
</gene>
<name>A0A8T0DDU6_9TREM</name>
<feature type="compositionally biased region" description="Polar residues" evidence="2">
    <location>
        <begin position="120"/>
        <end position="137"/>
    </location>
</feature>
<organism evidence="3 4">
    <name type="scientific">Paragonimus westermani</name>
    <dbReference type="NCBI Taxonomy" id="34504"/>
    <lineage>
        <taxon>Eukaryota</taxon>
        <taxon>Metazoa</taxon>
        <taxon>Spiralia</taxon>
        <taxon>Lophotrochozoa</taxon>
        <taxon>Platyhelminthes</taxon>
        <taxon>Trematoda</taxon>
        <taxon>Digenea</taxon>
        <taxon>Plagiorchiida</taxon>
        <taxon>Troglotremata</taxon>
        <taxon>Troglotrematidae</taxon>
        <taxon>Paragonimus</taxon>
    </lineage>
</organism>
<feature type="coiled-coil region" evidence="1">
    <location>
        <begin position="55"/>
        <end position="82"/>
    </location>
</feature>